<reference evidence="2" key="1">
    <citation type="submission" date="2018-04" db="EMBL/GenBank/DDBJ databases">
        <title>WGS assembly of Panicum hallii.</title>
        <authorList>
            <person name="Lovell J."/>
            <person name="Jenkins J."/>
            <person name="Lowry D."/>
            <person name="Mamidi S."/>
            <person name="Sreedasyam A."/>
            <person name="Weng X."/>
            <person name="Barry K."/>
            <person name="Bonette J."/>
            <person name="Campitelli B."/>
            <person name="Daum C."/>
            <person name="Gordon S."/>
            <person name="Gould B."/>
            <person name="Lipzen A."/>
            <person name="Macqueen A."/>
            <person name="Palacio-Mejia J."/>
            <person name="Plott C."/>
            <person name="Shakirov E."/>
            <person name="Shu S."/>
            <person name="Yoshinaga Y."/>
            <person name="Zane M."/>
            <person name="Rokhsar D."/>
            <person name="Grimwood J."/>
            <person name="Schmutz J."/>
            <person name="Juenger T."/>
        </authorList>
    </citation>
    <scope>NUCLEOTIDE SEQUENCE [LARGE SCALE GENOMIC DNA]</scope>
    <source>
        <strain evidence="2">FIL2</strain>
    </source>
</reference>
<dbReference type="Pfam" id="PF00931">
    <property type="entry name" value="NB-ARC"/>
    <property type="match status" value="1"/>
</dbReference>
<organism evidence="2">
    <name type="scientific">Panicum hallii</name>
    <dbReference type="NCBI Taxonomy" id="206008"/>
    <lineage>
        <taxon>Eukaryota</taxon>
        <taxon>Viridiplantae</taxon>
        <taxon>Streptophyta</taxon>
        <taxon>Embryophyta</taxon>
        <taxon>Tracheophyta</taxon>
        <taxon>Spermatophyta</taxon>
        <taxon>Magnoliopsida</taxon>
        <taxon>Liliopsida</taxon>
        <taxon>Poales</taxon>
        <taxon>Poaceae</taxon>
        <taxon>PACMAD clade</taxon>
        <taxon>Panicoideae</taxon>
        <taxon>Panicodae</taxon>
        <taxon>Paniceae</taxon>
        <taxon>Panicinae</taxon>
        <taxon>Panicum</taxon>
        <taxon>Panicum sect. Panicum</taxon>
    </lineage>
</organism>
<evidence type="ECO:0000259" key="1">
    <source>
        <dbReference type="Pfam" id="PF00931"/>
    </source>
</evidence>
<dbReference type="InterPro" id="IPR027417">
    <property type="entry name" value="P-loop_NTPase"/>
</dbReference>
<gene>
    <name evidence="2" type="ORF">PAHAL_2G008800</name>
</gene>
<accession>A0A2S3GV50</accession>
<dbReference type="EMBL" id="CM008047">
    <property type="protein sequence ID" value="PAN09264.1"/>
    <property type="molecule type" value="Genomic_DNA"/>
</dbReference>
<dbReference type="Proteomes" id="UP000243499">
    <property type="component" value="Chromosome 2"/>
</dbReference>
<dbReference type="SUPFAM" id="SSF52540">
    <property type="entry name" value="P-loop containing nucleoside triphosphate hydrolases"/>
    <property type="match status" value="1"/>
</dbReference>
<protein>
    <recommendedName>
        <fullName evidence="1">NB-ARC domain-containing protein</fullName>
    </recommendedName>
</protein>
<dbReference type="Gene3D" id="3.40.50.300">
    <property type="entry name" value="P-loop containing nucleotide triphosphate hydrolases"/>
    <property type="match status" value="1"/>
</dbReference>
<evidence type="ECO:0000313" key="2">
    <source>
        <dbReference type="EMBL" id="PAN09264.1"/>
    </source>
</evidence>
<name>A0A2S3GV50_9POAL</name>
<dbReference type="InterPro" id="IPR002182">
    <property type="entry name" value="NB-ARC"/>
</dbReference>
<dbReference type="Gramene" id="PAN09264">
    <property type="protein sequence ID" value="PAN09264"/>
    <property type="gene ID" value="PAHAL_2G008800"/>
</dbReference>
<dbReference type="PANTHER" id="PTHR33377">
    <property type="entry name" value="OS10G0134700 PROTEIN-RELATED"/>
    <property type="match status" value="1"/>
</dbReference>
<sequence length="501" mass="57799">MFLKTCASLWVQNDQTDGHQILGTVLGELASRSINFFISKSSKPKVLGVEDSLQMALIRAQVIIDEATGRHITNQAMLQQVDMIRDAMYQGCYILDAFRYLYHDEENTKDQVVSNSFSLSKVNSLKGIYSSNKKTRILEQLQDTLDNLNCMILDMKELVVFMTSYSRLYRQPYSMHLLLGNCMFGHQMEAELVLNFLLHAQPNGAEELEVLPLVGPGKVGKSTLVAHVCNDERVRDHFLEIVFMSDHDFKDEKLTYLGERCVKKHQKPMLKKDGRLLVVVEMAGDMNEDEWKRQYAASKRCMTKGSKIIITSRSDKITKLGTTRAVTLKYMSHEACWYFFKTLTFGSTDPMMHPRMICLAMEISRMLKGSLFSAVAIICLLRDNFNTHFWCKVVTFFRWFIKWHVSEFGEHPSVVLNQNKPAHLWRMARTSEEIVVYHQYEGSSQEELPTIAFPSVLYGSVKPSGRFEALVWRSQIPPYYNYIYTCEIRDLKTNAAKRKRS</sequence>
<dbReference type="GO" id="GO:0043531">
    <property type="term" value="F:ADP binding"/>
    <property type="evidence" value="ECO:0007669"/>
    <property type="project" value="InterPro"/>
</dbReference>
<dbReference type="PANTHER" id="PTHR33377:SF23">
    <property type="entry name" value="NB-ARC DOMAIN-CONTAINING PROTEIN"/>
    <property type="match status" value="1"/>
</dbReference>
<feature type="domain" description="NB-ARC" evidence="1">
    <location>
        <begin position="206"/>
        <end position="345"/>
    </location>
</feature>
<dbReference type="AlphaFoldDB" id="A0A2S3GV50"/>
<proteinExistence type="predicted"/>